<evidence type="ECO:0000256" key="2">
    <source>
        <dbReference type="ARBA" id="ARBA00022679"/>
    </source>
</evidence>
<dbReference type="EMBL" id="MDER01000051">
    <property type="protein sequence ID" value="ODP27610.1"/>
    <property type="molecule type" value="Genomic_DNA"/>
</dbReference>
<keyword evidence="12" id="KW-1185">Reference proteome</keyword>
<dbReference type="GO" id="GO:0046872">
    <property type="term" value="F:metal ion binding"/>
    <property type="evidence" value="ECO:0007669"/>
    <property type="project" value="UniProtKB-KW"/>
</dbReference>
<comment type="caution">
    <text evidence="11">The sequence shown here is derived from an EMBL/GenBank/DDBJ whole genome shotgun (WGS) entry which is preliminary data.</text>
</comment>
<evidence type="ECO:0000256" key="5">
    <source>
        <dbReference type="ARBA" id="ARBA00022842"/>
    </source>
</evidence>
<dbReference type="InterPro" id="IPR000477">
    <property type="entry name" value="RT_dom"/>
</dbReference>
<dbReference type="Proteomes" id="UP000094578">
    <property type="component" value="Unassembled WGS sequence"/>
</dbReference>
<dbReference type="InterPro" id="IPR051083">
    <property type="entry name" value="GrpII_Intron_Splice-Mob/Def"/>
</dbReference>
<keyword evidence="5" id="KW-0460">Magnesium</keyword>
<accession>A0A1E3L3R9</accession>
<evidence type="ECO:0000256" key="3">
    <source>
        <dbReference type="ARBA" id="ARBA00022695"/>
    </source>
</evidence>
<dbReference type="GO" id="GO:0003723">
    <property type="term" value="F:RNA binding"/>
    <property type="evidence" value="ECO:0007669"/>
    <property type="project" value="InterPro"/>
</dbReference>
<name>A0A1E3L3R9_9BACL</name>
<reference evidence="11 12" key="1">
    <citation type="submission" date="2016-08" db="EMBL/GenBank/DDBJ databases">
        <title>Genome sequencing of Paenibacillus sp. TI45-13ar, isolated from Korean traditional nuruk.</title>
        <authorList>
            <person name="Kim S.-J."/>
        </authorList>
    </citation>
    <scope>NUCLEOTIDE SEQUENCE [LARGE SCALE GENOMIC DNA]</scope>
    <source>
        <strain evidence="11 12">TI45-13ar</strain>
    </source>
</reference>
<evidence type="ECO:0000256" key="1">
    <source>
        <dbReference type="ARBA" id="ARBA00012493"/>
    </source>
</evidence>
<keyword evidence="3 11" id="KW-0548">Nucleotidyltransferase</keyword>
<evidence type="ECO:0000313" key="12">
    <source>
        <dbReference type="Proteomes" id="UP000094578"/>
    </source>
</evidence>
<dbReference type="GO" id="GO:0003964">
    <property type="term" value="F:RNA-directed DNA polymerase activity"/>
    <property type="evidence" value="ECO:0007669"/>
    <property type="project" value="UniProtKB-KW"/>
</dbReference>
<dbReference type="STRING" id="1886670.PTI45_03065"/>
<dbReference type="GO" id="GO:0051607">
    <property type="term" value="P:defense response to virus"/>
    <property type="evidence" value="ECO:0007669"/>
    <property type="project" value="UniProtKB-KW"/>
</dbReference>
<organism evidence="11 12">
    <name type="scientific">Paenibacillus nuruki</name>
    <dbReference type="NCBI Taxonomy" id="1886670"/>
    <lineage>
        <taxon>Bacteria</taxon>
        <taxon>Bacillati</taxon>
        <taxon>Bacillota</taxon>
        <taxon>Bacilli</taxon>
        <taxon>Bacillales</taxon>
        <taxon>Paenibacillaceae</taxon>
        <taxon>Paenibacillus</taxon>
    </lineage>
</organism>
<dbReference type="Pfam" id="PF00078">
    <property type="entry name" value="RVT_1"/>
    <property type="match status" value="1"/>
</dbReference>
<evidence type="ECO:0000256" key="8">
    <source>
        <dbReference type="ARBA" id="ARBA00034120"/>
    </source>
</evidence>
<evidence type="ECO:0000259" key="10">
    <source>
        <dbReference type="PROSITE" id="PS50878"/>
    </source>
</evidence>
<dbReference type="AlphaFoldDB" id="A0A1E3L3R9"/>
<dbReference type="InterPro" id="IPR000123">
    <property type="entry name" value="Reverse_transcriptase_msDNA"/>
</dbReference>
<keyword evidence="4" id="KW-0479">Metal-binding</keyword>
<dbReference type="PANTHER" id="PTHR34047:SF7">
    <property type="entry name" value="RNA-DIRECTED DNA POLYMERASE"/>
    <property type="match status" value="1"/>
</dbReference>
<feature type="domain" description="Reverse transcriptase" evidence="10">
    <location>
        <begin position="1"/>
        <end position="204"/>
    </location>
</feature>
<keyword evidence="2 11" id="KW-0808">Transferase</keyword>
<dbReference type="SUPFAM" id="SSF56672">
    <property type="entry name" value="DNA/RNA polymerases"/>
    <property type="match status" value="1"/>
</dbReference>
<keyword evidence="6 11" id="KW-0695">RNA-directed DNA polymerase</keyword>
<dbReference type="PANTHER" id="PTHR34047">
    <property type="entry name" value="NUCLEAR INTRON MATURASE 1, MITOCHONDRIAL-RELATED"/>
    <property type="match status" value="1"/>
</dbReference>
<dbReference type="EC" id="2.7.7.49" evidence="1"/>
<evidence type="ECO:0000256" key="4">
    <source>
        <dbReference type="ARBA" id="ARBA00022723"/>
    </source>
</evidence>
<comment type="similarity">
    <text evidence="8">Belongs to the bacterial reverse transcriptase family.</text>
</comment>
<sequence>MVTEMFYKEISIPKKRLGEYRDISIPAQGLKYIQRWILDNILYNIPVSEVCTGFVKEKSIIDNAKKHINKDCVINMDIKDFFPSITYNDVFFIFKYYGYTNEVSFLLSKLCSYKGSLPQGAPTSPYISNIISYKLDVRFMLLAKKLKADYSRYADDITISGNKYLVKYLKVFKNILIEEGFKVNERKTRIQYSNKRQEVTGIIVNNKLSVPKETKQYLRQQIYYCKRFGVNSHLARIGIQKSNYKEHLYGMAFFIKMIQQEEGENMLNNLNDIDWDY</sequence>
<dbReference type="PATRIC" id="fig|1886670.3.peg.3113"/>
<dbReference type="PRINTS" id="PR00866">
    <property type="entry name" value="RNADNAPOLMS"/>
</dbReference>
<dbReference type="CDD" id="cd03487">
    <property type="entry name" value="RT_Bac_retron_II"/>
    <property type="match status" value="1"/>
</dbReference>
<comment type="catalytic activity">
    <reaction evidence="9">
        <text>DNA(n) + a 2'-deoxyribonucleoside 5'-triphosphate = DNA(n+1) + diphosphate</text>
        <dbReference type="Rhea" id="RHEA:22508"/>
        <dbReference type="Rhea" id="RHEA-COMP:17339"/>
        <dbReference type="Rhea" id="RHEA-COMP:17340"/>
        <dbReference type="ChEBI" id="CHEBI:33019"/>
        <dbReference type="ChEBI" id="CHEBI:61560"/>
        <dbReference type="ChEBI" id="CHEBI:173112"/>
        <dbReference type="EC" id="2.7.7.49"/>
    </reaction>
</comment>
<protein>
    <recommendedName>
        <fullName evidence="1">RNA-directed DNA polymerase</fullName>
        <ecNumber evidence="1">2.7.7.49</ecNumber>
    </recommendedName>
</protein>
<keyword evidence="7" id="KW-0051">Antiviral defense</keyword>
<proteinExistence type="inferred from homology"/>
<evidence type="ECO:0000256" key="6">
    <source>
        <dbReference type="ARBA" id="ARBA00022918"/>
    </source>
</evidence>
<gene>
    <name evidence="11" type="ORF">PTI45_03065</name>
</gene>
<dbReference type="NCBIfam" id="NF038233">
    <property type="entry name" value="retron_St85_RT"/>
    <property type="match status" value="1"/>
</dbReference>
<evidence type="ECO:0000313" key="11">
    <source>
        <dbReference type="EMBL" id="ODP27610.1"/>
    </source>
</evidence>
<evidence type="ECO:0000256" key="9">
    <source>
        <dbReference type="ARBA" id="ARBA00048173"/>
    </source>
</evidence>
<dbReference type="InterPro" id="IPR043502">
    <property type="entry name" value="DNA/RNA_pol_sf"/>
</dbReference>
<evidence type="ECO:0000256" key="7">
    <source>
        <dbReference type="ARBA" id="ARBA00023118"/>
    </source>
</evidence>
<dbReference type="PROSITE" id="PS50878">
    <property type="entry name" value="RT_POL"/>
    <property type="match status" value="1"/>
</dbReference>